<evidence type="ECO:0000256" key="3">
    <source>
        <dbReference type="ARBA" id="ARBA00022679"/>
    </source>
</evidence>
<evidence type="ECO:0000313" key="10">
    <source>
        <dbReference type="Proteomes" id="UP000071392"/>
    </source>
</evidence>
<keyword evidence="10" id="KW-1185">Reference proteome</keyword>
<dbReference type="Proteomes" id="UP000071392">
    <property type="component" value="Unassembled WGS sequence"/>
</dbReference>
<dbReference type="InterPro" id="IPR016035">
    <property type="entry name" value="Acyl_Trfase/lysoPLipase"/>
</dbReference>
<comment type="similarity">
    <text evidence="6">Belongs to the fabD family.</text>
</comment>
<dbReference type="EMBL" id="LSZP01000032">
    <property type="protein sequence ID" value="KXU36014.1"/>
    <property type="molecule type" value="Genomic_DNA"/>
</dbReference>
<evidence type="ECO:0000256" key="4">
    <source>
        <dbReference type="ARBA" id="ARBA00023315"/>
    </source>
</evidence>
<dbReference type="NCBIfam" id="TIGR00128">
    <property type="entry name" value="fabD"/>
    <property type="match status" value="1"/>
</dbReference>
<dbReference type="OrthoDB" id="9805460at2"/>
<feature type="active site" evidence="7">
    <location>
        <position position="205"/>
    </location>
</feature>
<protein>
    <recommendedName>
        <fullName evidence="2 6">Malonyl CoA-acyl carrier protein transacylase</fullName>
        <ecNumber evidence="1 6">2.3.1.39</ecNumber>
    </recommendedName>
</protein>
<dbReference type="InterPro" id="IPR004410">
    <property type="entry name" value="Malonyl_CoA-ACP_transAc_FabD"/>
</dbReference>
<dbReference type="PANTHER" id="PTHR42681:SF1">
    <property type="entry name" value="MALONYL-COA-ACYL CARRIER PROTEIN TRANSACYLASE, MITOCHONDRIAL"/>
    <property type="match status" value="1"/>
</dbReference>
<dbReference type="InterPro" id="IPR001227">
    <property type="entry name" value="Ac_transferase_dom_sf"/>
</dbReference>
<dbReference type="EC" id="2.3.1.39" evidence="1 6"/>
<dbReference type="AlphaFoldDB" id="A0A139SNG0"/>
<accession>A0A139SNG0</accession>
<comment type="caution">
    <text evidence="9">The sequence shown here is derived from an EMBL/GenBank/DDBJ whole genome shotgun (WGS) entry which is preliminary data.</text>
</comment>
<dbReference type="GO" id="GO:0004314">
    <property type="term" value="F:[acyl-carrier-protein] S-malonyltransferase activity"/>
    <property type="evidence" value="ECO:0007669"/>
    <property type="project" value="UniProtKB-EC"/>
</dbReference>
<organism evidence="9 10">
    <name type="scientific">Cephaloticoccus capnophilus</name>
    <dbReference type="NCBI Taxonomy" id="1548208"/>
    <lineage>
        <taxon>Bacteria</taxon>
        <taxon>Pseudomonadati</taxon>
        <taxon>Verrucomicrobiota</taxon>
        <taxon>Opitutia</taxon>
        <taxon>Opitutales</taxon>
        <taxon>Opitutaceae</taxon>
        <taxon>Cephaloticoccus</taxon>
    </lineage>
</organism>
<dbReference type="PIRSF" id="PIRSF000446">
    <property type="entry name" value="Mct"/>
    <property type="match status" value="1"/>
</dbReference>
<dbReference type="GO" id="GO:0005829">
    <property type="term" value="C:cytosol"/>
    <property type="evidence" value="ECO:0007669"/>
    <property type="project" value="TreeGrafter"/>
</dbReference>
<dbReference type="SUPFAM" id="SSF52151">
    <property type="entry name" value="FabD/lysophospholipase-like"/>
    <property type="match status" value="1"/>
</dbReference>
<evidence type="ECO:0000256" key="2">
    <source>
        <dbReference type="ARBA" id="ARBA00018953"/>
    </source>
</evidence>
<name>A0A139SNG0_9BACT</name>
<dbReference type="InterPro" id="IPR016036">
    <property type="entry name" value="Malonyl_transacylase_ACP-bd"/>
</dbReference>
<proteinExistence type="inferred from homology"/>
<comment type="catalytic activity">
    <reaction evidence="5 6">
        <text>holo-[ACP] + malonyl-CoA = malonyl-[ACP] + CoA</text>
        <dbReference type="Rhea" id="RHEA:41792"/>
        <dbReference type="Rhea" id="RHEA-COMP:9623"/>
        <dbReference type="Rhea" id="RHEA-COMP:9685"/>
        <dbReference type="ChEBI" id="CHEBI:57287"/>
        <dbReference type="ChEBI" id="CHEBI:57384"/>
        <dbReference type="ChEBI" id="CHEBI:64479"/>
        <dbReference type="ChEBI" id="CHEBI:78449"/>
        <dbReference type="EC" id="2.3.1.39"/>
    </reaction>
</comment>
<keyword evidence="3 6" id="KW-0808">Transferase</keyword>
<dbReference type="InterPro" id="IPR050858">
    <property type="entry name" value="Mal-CoA-ACP_Trans/PKS_FabD"/>
</dbReference>
<dbReference type="STRING" id="1548208.AXK12_04075"/>
<dbReference type="Gene3D" id="3.30.70.250">
    <property type="entry name" value="Malonyl-CoA ACP transacylase, ACP-binding"/>
    <property type="match status" value="1"/>
</dbReference>
<gene>
    <name evidence="9" type="ORF">AXK12_04075</name>
</gene>
<sequence>MALALLFSGQGAQKVGMGRSLYEQSAAARARFDEADSILGWSLTRTCFEGPEEELTQTKVCQPALYVHGLALLAALEEQGKLSATAAGASQPSPRYALGLSLGEITAYAAAGVFDFATGLRLVAERGRLMQHACEQTVGSMAAILGESREAVAVLCKEFDIEAANFNAPGQIIVSGEREKVAAAVAASKAAGKKVIPLNVAGAYHSRLMESARAAFADVLREVEFSRPAFTVFTNTTGRAISDPEELRAALAAQVVSSVLWEDCMRSAVAAGASEFWELGPGGVLAGLARRTEKSWAVKSFSEFDDLAK</sequence>
<dbReference type="Gene3D" id="3.40.366.10">
    <property type="entry name" value="Malonyl-Coenzyme A Acyl Carrier Protein, domain 2"/>
    <property type="match status" value="1"/>
</dbReference>
<evidence type="ECO:0000259" key="8">
    <source>
        <dbReference type="SMART" id="SM00827"/>
    </source>
</evidence>
<evidence type="ECO:0000256" key="7">
    <source>
        <dbReference type="PIRSR" id="PIRSR000446-1"/>
    </source>
</evidence>
<dbReference type="RefSeq" id="WP_068711494.1">
    <property type="nucleotide sequence ID" value="NZ_LSZP01000032.1"/>
</dbReference>
<dbReference type="GO" id="GO:0006633">
    <property type="term" value="P:fatty acid biosynthetic process"/>
    <property type="evidence" value="ECO:0007669"/>
    <property type="project" value="TreeGrafter"/>
</dbReference>
<reference evidence="9 10" key="1">
    <citation type="submission" date="2016-02" db="EMBL/GenBank/DDBJ databases">
        <authorList>
            <person name="Wen L."/>
            <person name="He K."/>
            <person name="Yang H."/>
        </authorList>
    </citation>
    <scope>NUCLEOTIDE SEQUENCE [LARGE SCALE GENOMIC DNA]</scope>
    <source>
        <strain evidence="9 10">CV41</strain>
    </source>
</reference>
<feature type="active site" evidence="7">
    <location>
        <position position="101"/>
    </location>
</feature>
<feature type="domain" description="Malonyl-CoA:ACP transacylase (MAT)" evidence="8">
    <location>
        <begin position="6"/>
        <end position="305"/>
    </location>
</feature>
<dbReference type="PANTHER" id="PTHR42681">
    <property type="entry name" value="MALONYL-COA-ACYL CARRIER PROTEIN TRANSACYLASE, MITOCHONDRIAL"/>
    <property type="match status" value="1"/>
</dbReference>
<evidence type="ECO:0000256" key="1">
    <source>
        <dbReference type="ARBA" id="ARBA00013258"/>
    </source>
</evidence>
<dbReference type="Pfam" id="PF00698">
    <property type="entry name" value="Acyl_transf_1"/>
    <property type="match status" value="1"/>
</dbReference>
<dbReference type="InterPro" id="IPR024925">
    <property type="entry name" value="Malonyl_CoA-ACP_transAc"/>
</dbReference>
<dbReference type="SMART" id="SM00827">
    <property type="entry name" value="PKS_AT"/>
    <property type="match status" value="1"/>
</dbReference>
<evidence type="ECO:0000313" key="9">
    <source>
        <dbReference type="EMBL" id="KXU36014.1"/>
    </source>
</evidence>
<dbReference type="SUPFAM" id="SSF55048">
    <property type="entry name" value="Probable ACP-binding domain of malonyl-CoA ACP transacylase"/>
    <property type="match status" value="1"/>
</dbReference>
<evidence type="ECO:0000256" key="5">
    <source>
        <dbReference type="ARBA" id="ARBA00048462"/>
    </source>
</evidence>
<evidence type="ECO:0000256" key="6">
    <source>
        <dbReference type="PIRNR" id="PIRNR000446"/>
    </source>
</evidence>
<keyword evidence="4 6" id="KW-0012">Acyltransferase</keyword>
<dbReference type="InterPro" id="IPR014043">
    <property type="entry name" value="Acyl_transferase_dom"/>
</dbReference>